<feature type="transmembrane region" description="Helical" evidence="2">
    <location>
        <begin position="711"/>
        <end position="732"/>
    </location>
</feature>
<keyword evidence="2" id="KW-0812">Transmembrane</keyword>
<dbReference type="Proteomes" id="UP000265750">
    <property type="component" value="Unassembled WGS sequence"/>
</dbReference>
<comment type="caution">
    <text evidence="3">The sequence shown here is derived from an EMBL/GenBank/DDBJ whole genome shotgun (WGS) entry which is preliminary data.</text>
</comment>
<feature type="compositionally biased region" description="Basic residues" evidence="1">
    <location>
        <begin position="70"/>
        <end position="82"/>
    </location>
</feature>
<feature type="transmembrane region" description="Helical" evidence="2">
    <location>
        <begin position="156"/>
        <end position="177"/>
    </location>
</feature>
<evidence type="ECO:0000256" key="1">
    <source>
        <dbReference type="SAM" id="MobiDB-lite"/>
    </source>
</evidence>
<dbReference type="AlphaFoldDB" id="A0A3A1WI77"/>
<feature type="compositionally biased region" description="Basic residues" evidence="1">
    <location>
        <begin position="103"/>
        <end position="115"/>
    </location>
</feature>
<feature type="transmembrane region" description="Helical" evidence="2">
    <location>
        <begin position="626"/>
        <end position="648"/>
    </location>
</feature>
<accession>A0A3A1WI77</accession>
<protein>
    <recommendedName>
        <fullName evidence="5">DotA/TraY family protein</fullName>
    </recommendedName>
</protein>
<feature type="transmembrane region" description="Helical" evidence="2">
    <location>
        <begin position="597"/>
        <end position="619"/>
    </location>
</feature>
<feature type="compositionally biased region" description="Gly residues" evidence="1">
    <location>
        <begin position="783"/>
        <end position="796"/>
    </location>
</feature>
<keyword evidence="2" id="KW-0472">Membrane</keyword>
<evidence type="ECO:0000313" key="3">
    <source>
        <dbReference type="EMBL" id="RIX99123.1"/>
    </source>
</evidence>
<dbReference type="OrthoDB" id="5457650at2"/>
<keyword evidence="4" id="KW-1185">Reference proteome</keyword>
<evidence type="ECO:0000313" key="4">
    <source>
        <dbReference type="Proteomes" id="UP000265750"/>
    </source>
</evidence>
<dbReference type="NCBIfam" id="TIGR04346">
    <property type="entry name" value="DotA_TraY"/>
    <property type="match status" value="1"/>
</dbReference>
<evidence type="ECO:0008006" key="5">
    <source>
        <dbReference type="Google" id="ProtNLM"/>
    </source>
</evidence>
<keyword evidence="2" id="KW-1133">Transmembrane helix</keyword>
<feature type="region of interest" description="Disordered" evidence="1">
    <location>
        <begin position="776"/>
        <end position="804"/>
    </location>
</feature>
<feature type="transmembrane region" description="Helical" evidence="2">
    <location>
        <begin position="197"/>
        <end position="224"/>
    </location>
</feature>
<organism evidence="3 4">
    <name type="scientific">Aureimonas flava</name>
    <dbReference type="NCBI Taxonomy" id="2320271"/>
    <lineage>
        <taxon>Bacteria</taxon>
        <taxon>Pseudomonadati</taxon>
        <taxon>Pseudomonadota</taxon>
        <taxon>Alphaproteobacteria</taxon>
        <taxon>Hyphomicrobiales</taxon>
        <taxon>Aurantimonadaceae</taxon>
        <taxon>Aureimonas</taxon>
    </lineage>
</organism>
<dbReference type="InterPro" id="IPR027628">
    <property type="entry name" value="DotA_TraY"/>
</dbReference>
<feature type="region of interest" description="Disordered" evidence="1">
    <location>
        <begin position="103"/>
        <end position="125"/>
    </location>
</feature>
<proteinExistence type="predicted"/>
<feature type="region of interest" description="Disordered" evidence="1">
    <location>
        <begin position="1"/>
        <end position="82"/>
    </location>
</feature>
<reference evidence="4" key="1">
    <citation type="submission" date="2018-09" db="EMBL/GenBank/DDBJ databases">
        <authorList>
            <person name="Tuo L."/>
        </authorList>
    </citation>
    <scope>NUCLEOTIDE SEQUENCE [LARGE SCALE GENOMIC DNA]</scope>
    <source>
        <strain evidence="4">M2BS4Y-1</strain>
    </source>
</reference>
<sequence>MARSERKSFPIRASDSAGGDESIGTNGRTPHGTRPQPARAEEGAPRSGPRQRGHRAPGSSPPRRHEAQGRPRRRLARGAARRHCAGLDSVGAGWSDAAAGRGLVRRHGERSRARVRGGGTVSPADLLKEPPATDVGWRIVTTILPLSSDTTAFATVVRYLSAGLLVVACGVLSYALLSMVLRAAERGEALSERQSGAAAMIRVVLGLGCLVPVAGGLSVVHYVLRDGFARPGLNMANAAAAGAAEYVLRDGHPLSPVSANGRDVVLAVIESEVCAQAYAAARANQMIEGDGAAVLPPPAGMDVVSPARASWFPWGEDQPARVTGYAWSWGPACGSLSLSTADAFGAGEFGHARRAAVAAVISEARAMAWIPRLAEAVKTLSETHVAGPDAETAYARLGYLREGVDAALREAGERYDRGLSAVAAKLSNGDDGDMRTLVLRDIKERGWYALGSYYRTLAHSSLVSAEAVAERAERTKPDPAAWETLDGAVGTALATLDGQLRRGTALAALSTSEALTGDAAQGSNLLSAVVESITLPVTDYLTGYDGVRVDPMGDLMSLGSLLLVSGQAAWATALVAYSGSAVFGGIGGGLLDFVMLAGWPLIAGAVVVGAMLCYLVPLVPFIYMTFALAAWAWEVVKSAIAVPIWAFLHVRLDEPELVGQAQRQGYVSLLVGVMLRPIVTVGAFVAMHMMNAVILNAFLEGYNAAFKSSQAGQTIGAVGVIVSVVVMLYVQWSIIQWSYRMVTQMPAKVAEFIGYSASSWGDDDAGNTVVAGVTGGARHVPKPGGGGSGRTGGGSEDGGHGAKAGMKLGAKAAATAAGGPGAAA</sequence>
<dbReference type="EMBL" id="QYRN01000008">
    <property type="protein sequence ID" value="RIX99123.1"/>
    <property type="molecule type" value="Genomic_DNA"/>
</dbReference>
<name>A0A3A1WI77_9HYPH</name>
<evidence type="ECO:0000256" key="2">
    <source>
        <dbReference type="SAM" id="Phobius"/>
    </source>
</evidence>
<gene>
    <name evidence="3" type="ORF">D3218_15220</name>
</gene>